<dbReference type="Pfam" id="PF01395">
    <property type="entry name" value="PBP_GOBP"/>
    <property type="match status" value="1"/>
</dbReference>
<dbReference type="EMBL" id="BGZK01000679">
    <property type="protein sequence ID" value="GBP55848.1"/>
    <property type="molecule type" value="Genomic_DNA"/>
</dbReference>
<dbReference type="PANTHER" id="PTHR21364">
    <property type="entry name" value="GENERAL ODORANT-BINDING PROTEIN 19A"/>
    <property type="match status" value="1"/>
</dbReference>
<sequence>MSSFSDLSPEDVSNCENGIFKDEAKLKCYMSCLLEETAMVDEEGIMDYEFLVSMISEEWKERFSKMIYACRHLDTPEKDICQRAFDVHKCAYRQDPEPPLLFSSSKLELRWPTLSSVTPLTFISPLSLPPDIQEIFYSYSRDVVTNATVTFLELRVIMSGAAKRHSKDEKPEGVGPSAHKEAIWRLPGARRGPSAFARPD</sequence>
<organism evidence="2 3">
    <name type="scientific">Eumeta variegata</name>
    <name type="common">Bagworm moth</name>
    <name type="synonym">Eumeta japonica</name>
    <dbReference type="NCBI Taxonomy" id="151549"/>
    <lineage>
        <taxon>Eukaryota</taxon>
        <taxon>Metazoa</taxon>
        <taxon>Ecdysozoa</taxon>
        <taxon>Arthropoda</taxon>
        <taxon>Hexapoda</taxon>
        <taxon>Insecta</taxon>
        <taxon>Pterygota</taxon>
        <taxon>Neoptera</taxon>
        <taxon>Endopterygota</taxon>
        <taxon>Lepidoptera</taxon>
        <taxon>Glossata</taxon>
        <taxon>Ditrysia</taxon>
        <taxon>Tineoidea</taxon>
        <taxon>Psychidae</taxon>
        <taxon>Oiketicinae</taxon>
        <taxon>Eumeta</taxon>
    </lineage>
</organism>
<dbReference type="GO" id="GO:0007608">
    <property type="term" value="P:sensory perception of smell"/>
    <property type="evidence" value="ECO:0007669"/>
    <property type="project" value="TreeGrafter"/>
</dbReference>
<evidence type="ECO:0000313" key="3">
    <source>
        <dbReference type="Proteomes" id="UP000299102"/>
    </source>
</evidence>
<dbReference type="GO" id="GO:0042048">
    <property type="term" value="P:olfactory behavior"/>
    <property type="evidence" value="ECO:0007669"/>
    <property type="project" value="TreeGrafter"/>
</dbReference>
<dbReference type="GO" id="GO:0005576">
    <property type="term" value="C:extracellular region"/>
    <property type="evidence" value="ECO:0007669"/>
    <property type="project" value="TreeGrafter"/>
</dbReference>
<dbReference type="GO" id="GO:0035275">
    <property type="term" value="F:dibutyl phthalate binding"/>
    <property type="evidence" value="ECO:0007669"/>
    <property type="project" value="TreeGrafter"/>
</dbReference>
<dbReference type="GO" id="GO:0005549">
    <property type="term" value="F:odorant binding"/>
    <property type="evidence" value="ECO:0007669"/>
    <property type="project" value="InterPro"/>
</dbReference>
<reference evidence="2 3" key="1">
    <citation type="journal article" date="2019" name="Commun. Biol.">
        <title>The bagworm genome reveals a unique fibroin gene that provides high tensile strength.</title>
        <authorList>
            <person name="Kono N."/>
            <person name="Nakamura H."/>
            <person name="Ohtoshi R."/>
            <person name="Tomita M."/>
            <person name="Numata K."/>
            <person name="Arakawa K."/>
        </authorList>
    </citation>
    <scope>NUCLEOTIDE SEQUENCE [LARGE SCALE GENOMIC DNA]</scope>
</reference>
<dbReference type="Gene3D" id="1.10.238.20">
    <property type="entry name" value="Pheromone/general odorant binding protein domain"/>
    <property type="match status" value="1"/>
</dbReference>
<protein>
    <submittedName>
        <fullName evidence="2">General odorant-binding protein 83a</fullName>
    </submittedName>
</protein>
<dbReference type="PANTHER" id="PTHR21364:SF2">
    <property type="entry name" value="GENERAL ODORANT-BINDING PROTEIN 19A"/>
    <property type="match status" value="1"/>
</dbReference>
<gene>
    <name evidence="2" type="primary">Obp83a</name>
    <name evidence="2" type="ORF">EVAR_38445_1</name>
</gene>
<dbReference type="InterPro" id="IPR006170">
    <property type="entry name" value="PBP/GOBP"/>
</dbReference>
<name>A0A4C1WWN1_EUMVA</name>
<comment type="caution">
    <text evidence="2">The sequence shown here is derived from an EMBL/GenBank/DDBJ whole genome shotgun (WGS) entry which is preliminary data.</text>
</comment>
<dbReference type="CDD" id="cd23992">
    <property type="entry name" value="PBP_GOBP"/>
    <property type="match status" value="1"/>
</dbReference>
<feature type="compositionally biased region" description="Basic and acidic residues" evidence="1">
    <location>
        <begin position="166"/>
        <end position="183"/>
    </location>
</feature>
<keyword evidence="3" id="KW-1185">Reference proteome</keyword>
<dbReference type="SUPFAM" id="SSF47565">
    <property type="entry name" value="Insect pheromone/odorant-binding proteins"/>
    <property type="match status" value="1"/>
</dbReference>
<dbReference type="SMART" id="SM00708">
    <property type="entry name" value="PhBP"/>
    <property type="match status" value="1"/>
</dbReference>
<dbReference type="AlphaFoldDB" id="A0A4C1WWN1"/>
<proteinExistence type="predicted"/>
<dbReference type="OrthoDB" id="7881430at2759"/>
<dbReference type="Proteomes" id="UP000299102">
    <property type="component" value="Unassembled WGS sequence"/>
</dbReference>
<accession>A0A4C1WWN1</accession>
<dbReference type="InterPro" id="IPR036728">
    <property type="entry name" value="PBP_GOBP_sf"/>
</dbReference>
<evidence type="ECO:0000313" key="2">
    <source>
        <dbReference type="EMBL" id="GBP55848.1"/>
    </source>
</evidence>
<evidence type="ECO:0000256" key="1">
    <source>
        <dbReference type="SAM" id="MobiDB-lite"/>
    </source>
</evidence>
<feature type="region of interest" description="Disordered" evidence="1">
    <location>
        <begin position="163"/>
        <end position="200"/>
    </location>
</feature>